<gene>
    <name evidence="2" type="ORF">LCGC14_0353440</name>
</gene>
<dbReference type="InterPro" id="IPR003615">
    <property type="entry name" value="HNH_nuc"/>
</dbReference>
<protein>
    <recommendedName>
        <fullName evidence="1">HNH nuclease domain-containing protein</fullName>
    </recommendedName>
</protein>
<dbReference type="InterPro" id="IPR002711">
    <property type="entry name" value="HNH"/>
</dbReference>
<dbReference type="AlphaFoldDB" id="A0A0F9TT31"/>
<sequence length="121" mass="14529">MRQRSKGKPPATYYDNNDKSCRWCGGPLTGRKTRFCKPECNREFWVRRNWTMLKRYVHERDDWTCQLCGTRRYGNRHNDADHIIPISDGGDEFEPDNVRTLCHRCHKKVTREWQRTKALNA</sequence>
<reference evidence="2" key="1">
    <citation type="journal article" date="2015" name="Nature">
        <title>Complex archaea that bridge the gap between prokaryotes and eukaryotes.</title>
        <authorList>
            <person name="Spang A."/>
            <person name="Saw J.H."/>
            <person name="Jorgensen S.L."/>
            <person name="Zaremba-Niedzwiedzka K."/>
            <person name="Martijn J."/>
            <person name="Lind A.E."/>
            <person name="van Eijk R."/>
            <person name="Schleper C."/>
            <person name="Guy L."/>
            <person name="Ettema T.J."/>
        </authorList>
    </citation>
    <scope>NUCLEOTIDE SEQUENCE</scope>
</reference>
<proteinExistence type="predicted"/>
<dbReference type="GO" id="GO:0004519">
    <property type="term" value="F:endonuclease activity"/>
    <property type="evidence" value="ECO:0007669"/>
    <property type="project" value="InterPro"/>
</dbReference>
<feature type="domain" description="HNH nuclease" evidence="1">
    <location>
        <begin position="52"/>
        <end position="107"/>
    </location>
</feature>
<dbReference type="CDD" id="cd00085">
    <property type="entry name" value="HNHc"/>
    <property type="match status" value="1"/>
</dbReference>
<accession>A0A0F9TT31</accession>
<dbReference type="EMBL" id="LAZR01000268">
    <property type="protein sequence ID" value="KKN78117.1"/>
    <property type="molecule type" value="Genomic_DNA"/>
</dbReference>
<comment type="caution">
    <text evidence="2">The sequence shown here is derived from an EMBL/GenBank/DDBJ whole genome shotgun (WGS) entry which is preliminary data.</text>
</comment>
<dbReference type="Pfam" id="PF01844">
    <property type="entry name" value="HNH"/>
    <property type="match status" value="1"/>
</dbReference>
<dbReference type="Gene3D" id="1.10.30.50">
    <property type="match status" value="1"/>
</dbReference>
<dbReference type="GO" id="GO:0003676">
    <property type="term" value="F:nucleic acid binding"/>
    <property type="evidence" value="ECO:0007669"/>
    <property type="project" value="InterPro"/>
</dbReference>
<name>A0A0F9TT31_9ZZZZ</name>
<evidence type="ECO:0000259" key="1">
    <source>
        <dbReference type="SMART" id="SM00507"/>
    </source>
</evidence>
<evidence type="ECO:0000313" key="2">
    <source>
        <dbReference type="EMBL" id="KKN78117.1"/>
    </source>
</evidence>
<organism evidence="2">
    <name type="scientific">marine sediment metagenome</name>
    <dbReference type="NCBI Taxonomy" id="412755"/>
    <lineage>
        <taxon>unclassified sequences</taxon>
        <taxon>metagenomes</taxon>
        <taxon>ecological metagenomes</taxon>
    </lineage>
</organism>
<dbReference type="SMART" id="SM00507">
    <property type="entry name" value="HNHc"/>
    <property type="match status" value="1"/>
</dbReference>
<dbReference type="GO" id="GO:0008270">
    <property type="term" value="F:zinc ion binding"/>
    <property type="evidence" value="ECO:0007669"/>
    <property type="project" value="InterPro"/>
</dbReference>